<comment type="caution">
    <text evidence="1">The sequence shown here is derived from an EMBL/GenBank/DDBJ whole genome shotgun (WGS) entry which is preliminary data.</text>
</comment>
<organism evidence="1 2">
    <name type="scientific">Gomphosphaeria aponina SAG 52.96 = DSM 107014</name>
    <dbReference type="NCBI Taxonomy" id="1521640"/>
    <lineage>
        <taxon>Bacteria</taxon>
        <taxon>Bacillati</taxon>
        <taxon>Cyanobacteriota</taxon>
        <taxon>Cyanophyceae</taxon>
        <taxon>Oscillatoriophycideae</taxon>
        <taxon>Chroococcales</taxon>
        <taxon>Gomphosphaeriaceae</taxon>
        <taxon>Gomphosphaeria</taxon>
    </lineage>
</organism>
<dbReference type="Proteomes" id="UP000767446">
    <property type="component" value="Unassembled WGS sequence"/>
</dbReference>
<gene>
    <name evidence="1" type="ORF">DSM107014_12335</name>
</gene>
<evidence type="ECO:0000313" key="1">
    <source>
        <dbReference type="EMBL" id="MBR8828666.1"/>
    </source>
</evidence>
<protein>
    <submittedName>
        <fullName evidence="1">Uncharacterized protein</fullName>
    </submittedName>
</protein>
<dbReference type="AlphaFoldDB" id="A0A941GX69"/>
<dbReference type="EMBL" id="JADQBC010000081">
    <property type="protein sequence ID" value="MBR8828666.1"/>
    <property type="molecule type" value="Genomic_DNA"/>
</dbReference>
<proteinExistence type="predicted"/>
<name>A0A941GX69_9CHRO</name>
<evidence type="ECO:0000313" key="2">
    <source>
        <dbReference type="Proteomes" id="UP000767446"/>
    </source>
</evidence>
<sequence>MKNVNNAQMSRLISIVTTPYVLSRKAVSSVGETIIEMGKASEEVFRGDRLPILRVPLENTDDRSWRVEIKY</sequence>
<reference evidence="1" key="1">
    <citation type="submission" date="2021-02" db="EMBL/GenBank/DDBJ databases">
        <title>Metagenome analyses of Stigonema ocellatum DSM 106950, Chlorogloea purpurea SAG 13.99 and Gomphosphaeria aponina DSM 107014.</title>
        <authorList>
            <person name="Marter P."/>
            <person name="Huang S."/>
        </authorList>
    </citation>
    <scope>NUCLEOTIDE SEQUENCE</scope>
    <source>
        <strain evidence="1">JP213</strain>
    </source>
</reference>
<accession>A0A941GX69</accession>